<organism evidence="1 2">
    <name type="scientific">Pseudomonas koreensis</name>
    <dbReference type="NCBI Taxonomy" id="198620"/>
    <lineage>
        <taxon>Bacteria</taxon>
        <taxon>Pseudomonadati</taxon>
        <taxon>Pseudomonadota</taxon>
        <taxon>Gammaproteobacteria</taxon>
        <taxon>Pseudomonadales</taxon>
        <taxon>Pseudomonadaceae</taxon>
        <taxon>Pseudomonas</taxon>
    </lineage>
</organism>
<dbReference type="RefSeq" id="WP_127647305.1">
    <property type="nucleotide sequence ID" value="NZ_MKWS01000001.1"/>
</dbReference>
<dbReference type="EMBL" id="MKWS01000001">
    <property type="protein sequence ID" value="RVD79789.1"/>
    <property type="molecule type" value="Genomic_DNA"/>
</dbReference>
<comment type="caution">
    <text evidence="1">The sequence shown here is derived from an EMBL/GenBank/DDBJ whole genome shotgun (WGS) entry which is preliminary data.</text>
</comment>
<dbReference type="Proteomes" id="UP000288002">
    <property type="component" value="Unassembled WGS sequence"/>
</dbReference>
<evidence type="ECO:0000313" key="2">
    <source>
        <dbReference type="Proteomes" id="UP000288002"/>
    </source>
</evidence>
<evidence type="ECO:0000313" key="1">
    <source>
        <dbReference type="EMBL" id="RVD79789.1"/>
    </source>
</evidence>
<protein>
    <submittedName>
        <fullName evidence="1">Uncharacterized protein</fullName>
    </submittedName>
</protein>
<sequence length="555" mass="61157">MDCAIDPVTNKSVTADIALRTGYYICSYCRRRVGLRSGLSRKNYFAHWPGVSSSSCTYFMSGSLSHGIQNKVQLPPTRQIDLRLLIKKAENAGTWRLELVLPPSRACHAYLKIDVGGRIQKLDMRGMGSGFRVMAEPTANDYRILSYEGKPDPLFVASVAQSCQGLPSHGAAAFTAIGRGTEIGFPRAQALNRCETYALLWSSPVAPEFPEELLVDRLKPRQGWSLALVTVPEAPSDTCISWLEAFTQLSVMPAVPAITTIWPFLSRNGSINTVEYIEVDAIILAAHRIPGGSHDGGPTLQVVNQHDRISANAPDQSPALFTLIRAGTDEFRVGKSSHPDIDRFYSRSSSLGRSFQHPTVDLIFINERDERLVASLHQRQSQSYVMATRARELHFDCLRMPRGATGRLEVVSASGHKIYRRLVSSDVTVDHAQQVCELPPAMNKLLKQYLTNPQFQMYLDFGGLGRLAIGAMQPLANPASAFLSLGRSLRLRIQSFLSQLHVGGVTTLSGSDQVLVSAFSASAPRPELLPHYRQLAADVRACGYDIRYSREGVSR</sequence>
<reference evidence="1 2" key="1">
    <citation type="submission" date="2016-10" db="EMBL/GenBank/DDBJ databases">
        <title>Search of new enzymes for the oxidation of sulfur compounds.</title>
        <authorList>
            <person name="Novo A."/>
            <person name="Moreira I.S."/>
            <person name="Castro P.M."/>
        </authorList>
    </citation>
    <scope>NUCLEOTIDE SEQUENCE [LARGE SCALE GENOMIC DNA]</scope>
    <source>
        <strain evidence="1 2">A9</strain>
    </source>
</reference>
<gene>
    <name evidence="1" type="ORF">A9HBioS_0313</name>
</gene>
<accession>A0AA94EU58</accession>
<name>A0AA94EU58_9PSED</name>
<proteinExistence type="predicted"/>
<dbReference type="AlphaFoldDB" id="A0AA94EU58"/>